<dbReference type="InterPro" id="IPR001375">
    <property type="entry name" value="Peptidase_S9_cat"/>
</dbReference>
<dbReference type="Gene3D" id="3.40.50.1820">
    <property type="entry name" value="alpha/beta hydrolase"/>
    <property type="match status" value="1"/>
</dbReference>
<dbReference type="EMBL" id="CP023445">
    <property type="protein sequence ID" value="ATE52429.1"/>
    <property type="molecule type" value="Genomic_DNA"/>
</dbReference>
<name>A0A290Z0E7_9PSEU</name>
<dbReference type="GO" id="GO:0006508">
    <property type="term" value="P:proteolysis"/>
    <property type="evidence" value="ECO:0007669"/>
    <property type="project" value="InterPro"/>
</dbReference>
<evidence type="ECO:0000313" key="3">
    <source>
        <dbReference type="Proteomes" id="UP000218505"/>
    </source>
</evidence>
<dbReference type="Pfam" id="PF00326">
    <property type="entry name" value="Peptidase_S9"/>
    <property type="match status" value="1"/>
</dbReference>
<protein>
    <submittedName>
        <fullName evidence="2">Peptidase</fullName>
    </submittedName>
</protein>
<organism evidence="2 3">
    <name type="scientific">Actinosynnema pretiosum</name>
    <dbReference type="NCBI Taxonomy" id="42197"/>
    <lineage>
        <taxon>Bacteria</taxon>
        <taxon>Bacillati</taxon>
        <taxon>Actinomycetota</taxon>
        <taxon>Actinomycetes</taxon>
        <taxon>Pseudonocardiales</taxon>
        <taxon>Pseudonocardiaceae</taxon>
        <taxon>Actinosynnema</taxon>
    </lineage>
</organism>
<evidence type="ECO:0000259" key="1">
    <source>
        <dbReference type="Pfam" id="PF00326"/>
    </source>
</evidence>
<evidence type="ECO:0000313" key="2">
    <source>
        <dbReference type="EMBL" id="ATE52429.1"/>
    </source>
</evidence>
<reference evidence="2" key="1">
    <citation type="submission" date="2017-09" db="EMBL/GenBank/DDBJ databases">
        <title>Complete Genome Sequence of ansamitocin-producing Bacterium Actinosynnema pretiosum X47.</title>
        <authorList>
            <person name="Cao G."/>
            <person name="Zong G."/>
            <person name="Zhong C."/>
            <person name="Fu J."/>
        </authorList>
    </citation>
    <scope>NUCLEOTIDE SEQUENCE [LARGE SCALE GENOMIC DNA]</scope>
    <source>
        <strain evidence="2">X47</strain>
    </source>
</reference>
<dbReference type="PANTHER" id="PTHR12277:SF79">
    <property type="entry name" value="XAA-PRO DIPEPTIDYL-PEPTIDASE-RELATED"/>
    <property type="match status" value="1"/>
</dbReference>
<sequence length="388" mass="40800">MRDFSGVRPNRLRRIGAVVVAASLVLAAAVSGGIGWHYSEQLLNPATARPGFPDVVLGASDGEIVLAESGSTALRGTWGLVWPGGEVEVGDVASRSGGEVRRPVVRGTAPAAGTRVRVEGSVWASDPRSALGLDYRDVSVPTELGDAPAWLVPGSGGEGGAWVVAVHGRAGTRAETLRALPVLHDAGLTVLSITYRNDDGAPASPDGLYHLGDSEWRDAEAAVRYARDSGATRIVLYGWSMGGAIAGQLLARSELAGEVSALVLDAPVTSWTGTLELQSRERGVPTWLVPLAELVSGWRADLDFSRFDLADHPPAHRPPTLLVHGDADTTVPVQGSRDLAARAASGALDWDVRYVEVPGAAHVAAWNADRARYERELAEFVTSLTTPP</sequence>
<feature type="domain" description="Peptidase S9 prolyl oligopeptidase catalytic" evidence="1">
    <location>
        <begin position="206"/>
        <end position="382"/>
    </location>
</feature>
<dbReference type="AlphaFoldDB" id="A0A290Z0E7"/>
<gene>
    <name evidence="2" type="ORF">CNX65_03275</name>
</gene>
<dbReference type="InterPro" id="IPR029058">
    <property type="entry name" value="AB_hydrolase_fold"/>
</dbReference>
<dbReference type="SUPFAM" id="SSF53474">
    <property type="entry name" value="alpha/beta-Hydrolases"/>
    <property type="match status" value="1"/>
</dbReference>
<accession>A0A290Z0E7</accession>
<dbReference type="PANTHER" id="PTHR12277">
    <property type="entry name" value="ALPHA/BETA HYDROLASE DOMAIN-CONTAINING PROTEIN"/>
    <property type="match status" value="1"/>
</dbReference>
<dbReference type="KEGG" id="apre:CNX65_03275"/>
<keyword evidence="3" id="KW-1185">Reference proteome</keyword>
<dbReference type="Proteomes" id="UP000218505">
    <property type="component" value="Chromosome"/>
</dbReference>
<dbReference type="GO" id="GO:0008236">
    <property type="term" value="F:serine-type peptidase activity"/>
    <property type="evidence" value="ECO:0007669"/>
    <property type="project" value="InterPro"/>
</dbReference>
<proteinExistence type="predicted"/>